<proteinExistence type="predicted"/>
<sequence length="674" mass="75435">MFKRPHARQPHPQPLSKGEGSDMLQDTPASTNNAPAITPAEHSQPHPQSDMLQDTLASTNNAPAITPAEHSTHQPHPQSDMLQDTLTSTNNAAAITPAEHSTPLSYGEGLGVRLLFVFDLCREQAGLKDVDINSRGSRHNSLLAILSVGAARLLSETEAMAVVAQRMPDFYKEPDCRQLIHDFYAKYHDDSKIMSATVQRINARAEQLAQQQQGKDEKAHDDECDDEAETSETATPANPTNAESTIPPIPGLKQSLTGVPEQMRMPALCALLPMAAAYADDVTFRYCDGREQRLGLMSIVVGEQASGKSVCKDIIDLWRQPMDEDDEQGRRKEDEWKKKRKNRRANEKLDPEPEVLIRDVPITISCSTLLKRLKNAQGHTLYSFCSELDTLRKTNGAGSWSSKYDIYRLAFDHDEWGQDYNSDQAESGMVSVGYNWTILGTYGALGKCFKGENIENGLSSRVIVSEMPDSAFAPMPTFQDRKDRDAQAILDAVGTLRAKHGFVDTPRLRKAIAQWVEDKRQQALQRIDRVMDTYRRRAAVIGMRCGVVACLLSGEMETKHVIDFALMMAEYVLQEQCRLFGDVLRKQYAADADDTRRNSKNRAVFDRLADTFTSHDILALKTDITDSTARNIIRRWHEAGWVVPVPRQKGEKSRKYKKTKAQPSQCRTVAPSHL</sequence>
<comment type="caution">
    <text evidence="2">The sequence shown here is derived from an EMBL/GenBank/DDBJ whole genome shotgun (WGS) entry which is preliminary data.</text>
</comment>
<feature type="region of interest" description="Disordered" evidence="1">
    <location>
        <begin position="1"/>
        <end position="83"/>
    </location>
</feature>
<organism evidence="2 3">
    <name type="scientific">Hallella mizrahii</name>
    <dbReference type="NCBI Taxonomy" id="2606637"/>
    <lineage>
        <taxon>Bacteria</taxon>
        <taxon>Pseudomonadati</taxon>
        <taxon>Bacteroidota</taxon>
        <taxon>Bacteroidia</taxon>
        <taxon>Bacteroidales</taxon>
        <taxon>Prevotellaceae</taxon>
        <taxon>Hallella</taxon>
    </lineage>
</organism>
<feature type="region of interest" description="Disordered" evidence="1">
    <location>
        <begin position="324"/>
        <end position="347"/>
    </location>
</feature>
<protein>
    <submittedName>
        <fullName evidence="2">DUF3987 domain-containing protein</fullName>
    </submittedName>
</protein>
<keyword evidence="3" id="KW-1185">Reference proteome</keyword>
<feature type="compositionally biased region" description="Polar residues" evidence="1">
    <location>
        <begin position="231"/>
        <end position="244"/>
    </location>
</feature>
<reference evidence="2 3" key="1">
    <citation type="submission" date="2019-08" db="EMBL/GenBank/DDBJ databases">
        <title>In-depth cultivation of the pig gut microbiome towards novel bacterial diversity and tailored functional studies.</title>
        <authorList>
            <person name="Wylensek D."/>
            <person name="Hitch T.C.A."/>
            <person name="Clavel T."/>
        </authorList>
    </citation>
    <scope>NUCLEOTIDE SEQUENCE [LARGE SCALE GENOMIC DNA]</scope>
    <source>
        <strain evidence="2 3">LKV-178-WT-2A</strain>
    </source>
</reference>
<name>A0A7K0KHB1_9BACT</name>
<dbReference type="AlphaFoldDB" id="A0A7K0KHB1"/>
<evidence type="ECO:0000313" key="3">
    <source>
        <dbReference type="Proteomes" id="UP000438914"/>
    </source>
</evidence>
<dbReference type="Proteomes" id="UP000438914">
    <property type="component" value="Unassembled WGS sequence"/>
</dbReference>
<evidence type="ECO:0000256" key="1">
    <source>
        <dbReference type="SAM" id="MobiDB-lite"/>
    </source>
</evidence>
<feature type="compositionally biased region" description="Basic and acidic residues" evidence="1">
    <location>
        <begin position="328"/>
        <end position="337"/>
    </location>
</feature>
<gene>
    <name evidence="2" type="ORF">FYJ73_11755</name>
</gene>
<accession>A0A7K0KHB1</accession>
<feature type="region of interest" description="Disordered" evidence="1">
    <location>
        <begin position="205"/>
        <end position="256"/>
    </location>
</feature>
<feature type="compositionally biased region" description="Polar residues" evidence="1">
    <location>
        <begin position="45"/>
        <end position="63"/>
    </location>
</feature>
<feature type="region of interest" description="Disordered" evidence="1">
    <location>
        <begin position="648"/>
        <end position="674"/>
    </location>
</feature>
<feature type="compositionally biased region" description="Polar residues" evidence="1">
    <location>
        <begin position="74"/>
        <end position="83"/>
    </location>
</feature>
<evidence type="ECO:0000313" key="2">
    <source>
        <dbReference type="EMBL" id="MST85333.1"/>
    </source>
</evidence>
<dbReference type="EMBL" id="VUNG01000034">
    <property type="protein sequence ID" value="MST85333.1"/>
    <property type="molecule type" value="Genomic_DNA"/>
</dbReference>